<evidence type="ECO:0000256" key="2">
    <source>
        <dbReference type="ARBA" id="ARBA00011006"/>
    </source>
</evidence>
<evidence type="ECO:0000256" key="7">
    <source>
        <dbReference type="SAM" id="Phobius"/>
    </source>
</evidence>
<name>A0A380KZH4_9STRE</name>
<dbReference type="RefSeq" id="WP_018371806.1">
    <property type="nucleotide sequence ID" value="NZ_UHFR01000005.1"/>
</dbReference>
<gene>
    <name evidence="8" type="ORF">NCTC13765_01467</name>
</gene>
<evidence type="ECO:0000313" key="9">
    <source>
        <dbReference type="Proteomes" id="UP000254634"/>
    </source>
</evidence>
<evidence type="ECO:0000256" key="4">
    <source>
        <dbReference type="ARBA" id="ARBA00022692"/>
    </source>
</evidence>
<accession>A0A380KZH4</accession>
<keyword evidence="3" id="KW-1003">Cell membrane</keyword>
<keyword evidence="6 7" id="KW-0472">Membrane</keyword>
<dbReference type="Pfam" id="PF04226">
    <property type="entry name" value="Transgly_assoc"/>
    <property type="match status" value="1"/>
</dbReference>
<dbReference type="PANTHER" id="PTHR33884:SF3">
    <property type="entry name" value="UPF0410 PROTEIN YMGE"/>
    <property type="match status" value="1"/>
</dbReference>
<keyword evidence="5 7" id="KW-1133">Transmembrane helix</keyword>
<protein>
    <submittedName>
        <fullName evidence="8">Integral membrane protein</fullName>
    </submittedName>
</protein>
<evidence type="ECO:0000256" key="6">
    <source>
        <dbReference type="ARBA" id="ARBA00023136"/>
    </source>
</evidence>
<evidence type="ECO:0000256" key="1">
    <source>
        <dbReference type="ARBA" id="ARBA00004651"/>
    </source>
</evidence>
<evidence type="ECO:0000256" key="5">
    <source>
        <dbReference type="ARBA" id="ARBA00022989"/>
    </source>
</evidence>
<organism evidence="8 9">
    <name type="scientific">Streptococcus massiliensis</name>
    <dbReference type="NCBI Taxonomy" id="313439"/>
    <lineage>
        <taxon>Bacteria</taxon>
        <taxon>Bacillati</taxon>
        <taxon>Bacillota</taxon>
        <taxon>Bacilli</taxon>
        <taxon>Lactobacillales</taxon>
        <taxon>Streptococcaceae</taxon>
        <taxon>Streptococcus</taxon>
    </lineage>
</organism>
<comment type="subcellular location">
    <subcellularLocation>
        <location evidence="1">Cell membrane</location>
        <topology evidence="1">Multi-pass membrane protein</topology>
    </subcellularLocation>
</comment>
<dbReference type="AlphaFoldDB" id="A0A380KZH4"/>
<dbReference type="GO" id="GO:0005886">
    <property type="term" value="C:plasma membrane"/>
    <property type="evidence" value="ECO:0007669"/>
    <property type="project" value="UniProtKB-SubCell"/>
</dbReference>
<proteinExistence type="inferred from homology"/>
<evidence type="ECO:0000313" key="8">
    <source>
        <dbReference type="EMBL" id="SUN76961.1"/>
    </source>
</evidence>
<keyword evidence="9" id="KW-1185">Reference proteome</keyword>
<feature type="transmembrane region" description="Helical" evidence="7">
    <location>
        <begin position="31"/>
        <end position="49"/>
    </location>
</feature>
<feature type="transmembrane region" description="Helical" evidence="7">
    <location>
        <begin position="56"/>
        <end position="73"/>
    </location>
</feature>
<dbReference type="OrthoDB" id="1632160at2"/>
<comment type="similarity">
    <text evidence="2">Belongs to the UPF0410 family.</text>
</comment>
<reference evidence="8" key="1">
    <citation type="submission" date="2018-06" db="EMBL/GenBank/DDBJ databases">
        <authorList>
            <consortium name="Pathogen Informatics"/>
            <person name="Doyle S."/>
        </authorList>
    </citation>
    <scope>NUCLEOTIDE SEQUENCE [LARGE SCALE GENOMIC DNA]</scope>
    <source>
        <strain evidence="8">NCTC13765</strain>
    </source>
</reference>
<dbReference type="PANTHER" id="PTHR33884">
    <property type="entry name" value="UPF0410 PROTEIN YMGE"/>
    <property type="match status" value="1"/>
</dbReference>
<dbReference type="EMBL" id="UHFR01000005">
    <property type="protein sequence ID" value="SUN76961.1"/>
    <property type="molecule type" value="Genomic_DNA"/>
</dbReference>
<evidence type="ECO:0000256" key="3">
    <source>
        <dbReference type="ARBA" id="ARBA00022475"/>
    </source>
</evidence>
<sequence length="76" mass="8131">MIGSMLVGFIIGLIAAAITNRGERMGCFGKMFLGLFGAGLGQFLFGNWGPILRDTAIIPSVLGAVILLAIFWRRDS</sequence>
<keyword evidence="4 7" id="KW-0812">Transmembrane</keyword>
<dbReference type="Proteomes" id="UP000254634">
    <property type="component" value="Unassembled WGS sequence"/>
</dbReference>
<dbReference type="STRING" id="1123307.GCA_000380065_01105"/>
<dbReference type="InterPro" id="IPR007341">
    <property type="entry name" value="Transgly_assoc"/>
</dbReference>